<dbReference type="InterPro" id="IPR015943">
    <property type="entry name" value="WD40/YVTN_repeat-like_dom_sf"/>
</dbReference>
<proteinExistence type="predicted"/>
<dbReference type="STRING" id="29534.SAMN05444366_4515"/>
<dbReference type="OrthoDB" id="1368792at2"/>
<dbReference type="Proteomes" id="UP000184121">
    <property type="component" value="Unassembled WGS sequence"/>
</dbReference>
<accession>A0A1M7MEV5</accession>
<dbReference type="EMBL" id="FRBY01000007">
    <property type="protein sequence ID" value="SHM89308.1"/>
    <property type="molecule type" value="Genomic_DNA"/>
</dbReference>
<keyword evidence="2" id="KW-1185">Reference proteome</keyword>
<dbReference type="AlphaFoldDB" id="A0A1M7MEV5"/>
<evidence type="ECO:0000313" key="2">
    <source>
        <dbReference type="Proteomes" id="UP000184121"/>
    </source>
</evidence>
<gene>
    <name evidence="1" type="ORF">SAMN05444366_4515</name>
</gene>
<dbReference type="Gene3D" id="2.130.10.10">
    <property type="entry name" value="YVTN repeat-like/Quinoprotein amine dehydrogenase"/>
    <property type="match status" value="1"/>
</dbReference>
<dbReference type="InterPro" id="IPR011047">
    <property type="entry name" value="Quinoprotein_ADH-like_sf"/>
</dbReference>
<organism evidence="1 2">
    <name type="scientific">Flavobacterium saccharophilum</name>
    <dbReference type="NCBI Taxonomy" id="29534"/>
    <lineage>
        <taxon>Bacteria</taxon>
        <taxon>Pseudomonadati</taxon>
        <taxon>Bacteroidota</taxon>
        <taxon>Flavobacteriia</taxon>
        <taxon>Flavobacteriales</taxon>
        <taxon>Flavobacteriaceae</taxon>
        <taxon>Flavobacterium</taxon>
    </lineage>
</organism>
<sequence length="344" mass="37919">MELKTKTNMNKIPFILLLLCLFTNCSKDSDGENNGTTYKYYYPTDEAVITSSQIGAGTGALDPKGIAVVNNKLYVCNGDVLEIFDATTLKYIKTITNYTKGATTIALTKLSSVCVDNGRIYVGSVDSRLFVFDETTNVGISTVGNGQWWQTFVHVFGVVAKDGLVFVKEKETSIKVFETSQITETSDWNLKPIAKLNTLNGFDQIYSLDIASGNLIVAGRDAKSYLYYNIADIKANAANSLIEPIKPTTAAFSDAKPIAISFSEEWAIATENIGSLNYLRLYPKEEFMNKNYTARINANDIMGANPFGSIVSTAQLNDHIFLSDNTNKRIRVIKLNSSTITEQK</sequence>
<name>A0A1M7MEV5_9FLAO</name>
<dbReference type="SUPFAM" id="SSF50998">
    <property type="entry name" value="Quinoprotein alcohol dehydrogenase-like"/>
    <property type="match status" value="1"/>
</dbReference>
<reference evidence="2" key="1">
    <citation type="submission" date="2016-11" db="EMBL/GenBank/DDBJ databases">
        <authorList>
            <person name="Varghese N."/>
            <person name="Submissions S."/>
        </authorList>
    </citation>
    <scope>NUCLEOTIDE SEQUENCE [LARGE SCALE GENOMIC DNA]</scope>
    <source>
        <strain evidence="2">DSM 1811</strain>
    </source>
</reference>
<protein>
    <submittedName>
        <fullName evidence="1">Uncharacterized protein</fullName>
    </submittedName>
</protein>
<evidence type="ECO:0000313" key="1">
    <source>
        <dbReference type="EMBL" id="SHM89308.1"/>
    </source>
</evidence>